<dbReference type="AlphaFoldDB" id="Q4QF98"/>
<reference evidence="2 3" key="1">
    <citation type="journal article" date="2005" name="Science">
        <title>The genome of the kinetoplastid parasite, Leishmania major.</title>
        <authorList>
            <person name="Ivens A.C."/>
            <person name="Peacock C.S."/>
            <person name="Worthey E.A."/>
            <person name="Murphy L."/>
            <person name="Aggarwal G."/>
            <person name="Berriman M."/>
            <person name="Sisk E."/>
            <person name="Rajandream M.A."/>
            <person name="Adlem E."/>
            <person name="Aert R."/>
            <person name="Anupama A."/>
            <person name="Apostolou Z."/>
            <person name="Attipoe P."/>
            <person name="Bason N."/>
            <person name="Bauser C."/>
            <person name="Beck A."/>
            <person name="Beverley S.M."/>
            <person name="Bianchettin G."/>
            <person name="Borzym K."/>
            <person name="Bothe G."/>
            <person name="Bruschi C.V."/>
            <person name="Collins M."/>
            <person name="Cadag E."/>
            <person name="Ciarloni L."/>
            <person name="Clayton C."/>
            <person name="Coulson R.M."/>
            <person name="Cronin A."/>
            <person name="Cruz A.K."/>
            <person name="Davies R.M."/>
            <person name="De Gaudenzi J."/>
            <person name="Dobson D.E."/>
            <person name="Duesterhoeft A."/>
            <person name="Fazelina G."/>
            <person name="Fosker N."/>
            <person name="Frasch A.C."/>
            <person name="Fraser A."/>
            <person name="Fuchs M."/>
            <person name="Gabel C."/>
            <person name="Goble A."/>
            <person name="Goffeau A."/>
            <person name="Harris D."/>
            <person name="Hertz-Fowler C."/>
            <person name="Hilbert H."/>
            <person name="Horn D."/>
            <person name="Huang Y."/>
            <person name="Klages S."/>
            <person name="Knights A."/>
            <person name="Kube M."/>
            <person name="Larke N."/>
            <person name="Litvin L."/>
            <person name="Lord A."/>
            <person name="Louie T."/>
            <person name="Marra M."/>
            <person name="Masuy D."/>
            <person name="Matthews K."/>
            <person name="Michaeli S."/>
            <person name="Mottram J.C."/>
            <person name="Muller-Auer S."/>
            <person name="Munden H."/>
            <person name="Nelson S."/>
            <person name="Norbertczak H."/>
            <person name="Oliver K."/>
            <person name="O'neil S."/>
            <person name="Pentony M."/>
            <person name="Pohl T.M."/>
            <person name="Price C."/>
            <person name="Purnelle B."/>
            <person name="Quail M.A."/>
            <person name="Rabbinowitsch E."/>
            <person name="Reinhardt R."/>
            <person name="Rieger M."/>
            <person name="Rinta J."/>
            <person name="Robben J."/>
            <person name="Robertson L."/>
            <person name="Ruiz J.C."/>
            <person name="Rutter S."/>
            <person name="Saunders D."/>
            <person name="Schafer M."/>
            <person name="Schein J."/>
            <person name="Schwartz D.C."/>
            <person name="Seeger K."/>
            <person name="Seyler A."/>
            <person name="Sharp S."/>
            <person name="Shin H."/>
            <person name="Sivam D."/>
            <person name="Squares R."/>
            <person name="Squares S."/>
            <person name="Tosato V."/>
            <person name="Vogt C."/>
            <person name="Volckaert G."/>
            <person name="Wambutt R."/>
            <person name="Warren T."/>
            <person name="Wedler H."/>
            <person name="Woodward J."/>
            <person name="Zhou S."/>
            <person name="Zimmermann W."/>
            <person name="Smith D.F."/>
            <person name="Blackwell J.M."/>
            <person name="Stuart K.D."/>
            <person name="Barrell B."/>
            <person name="Myler P.J."/>
        </authorList>
    </citation>
    <scope>NUCLEOTIDE SEQUENCE [LARGE SCALE GENOMIC DNA]</scope>
    <source>
        <strain evidence="3">MHOM/IL/81/Friedlin</strain>
    </source>
</reference>
<dbReference type="VEuPathDB" id="TriTrypDB:LMJLV39_150015400"/>
<dbReference type="InParanoid" id="Q4QF98"/>
<feature type="compositionally biased region" description="Low complexity" evidence="1">
    <location>
        <begin position="182"/>
        <end position="230"/>
    </location>
</feature>
<keyword evidence="3" id="KW-1185">Reference proteome</keyword>
<dbReference type="Proteomes" id="UP000000542">
    <property type="component" value="Chromosome 15"/>
</dbReference>
<dbReference type="eggNOG" id="ENOG502SIBI">
    <property type="taxonomic scope" value="Eukaryota"/>
</dbReference>
<dbReference type="VEuPathDB" id="TriTrypDB:LmjF.15.0860"/>
<accession>Q4QF98</accession>
<evidence type="ECO:0000313" key="3">
    <source>
        <dbReference type="Proteomes" id="UP000000542"/>
    </source>
</evidence>
<dbReference type="VEuPathDB" id="TriTrypDB:LMJFC_150015700"/>
<dbReference type="EMBL" id="FR796411">
    <property type="protein sequence ID" value="CAJ03312.1"/>
    <property type="molecule type" value="Genomic_DNA"/>
</dbReference>
<dbReference type="GeneID" id="5650467"/>
<feature type="compositionally biased region" description="Acidic residues" evidence="1">
    <location>
        <begin position="287"/>
        <end position="300"/>
    </location>
</feature>
<feature type="compositionally biased region" description="Low complexity" evidence="1">
    <location>
        <begin position="122"/>
        <end position="140"/>
    </location>
</feature>
<organism evidence="2 3">
    <name type="scientific">Leishmania major</name>
    <dbReference type="NCBI Taxonomy" id="5664"/>
    <lineage>
        <taxon>Eukaryota</taxon>
        <taxon>Discoba</taxon>
        <taxon>Euglenozoa</taxon>
        <taxon>Kinetoplastea</taxon>
        <taxon>Metakinetoplastina</taxon>
        <taxon>Trypanosomatida</taxon>
        <taxon>Trypanosomatidae</taxon>
        <taxon>Leishmaniinae</taxon>
        <taxon>Leishmania</taxon>
    </lineage>
</organism>
<reference evidence="2 3" key="2">
    <citation type="journal article" date="2011" name="Genome Res.">
        <title>Chromosome and gene copy number variation allow major structural change between species and strains of Leishmania.</title>
        <authorList>
            <person name="Rogers M.B."/>
            <person name="Hilley J.D."/>
            <person name="Dickens N.J."/>
            <person name="Wilkes J."/>
            <person name="Bates P.A."/>
            <person name="Depledge D.P."/>
            <person name="Harris D."/>
            <person name="Her Y."/>
            <person name="Herzyk P."/>
            <person name="Imamura H."/>
            <person name="Otto T.D."/>
            <person name="Sanders M."/>
            <person name="Seeger K."/>
            <person name="Dujardin J.C."/>
            <person name="Berriman M."/>
            <person name="Smith D.F."/>
            <person name="Hertz-Fowler C."/>
            <person name="Mottram J.C."/>
        </authorList>
    </citation>
    <scope>NUCLEOTIDE SEQUENCE [LARGE SCALE GENOMIC DNA]</scope>
    <source>
        <strain evidence="3">MHOM/IL/81/Friedlin</strain>
    </source>
</reference>
<proteinExistence type="predicted"/>
<feature type="compositionally biased region" description="Acidic residues" evidence="1">
    <location>
        <begin position="143"/>
        <end position="171"/>
    </location>
</feature>
<feature type="region of interest" description="Disordered" evidence="1">
    <location>
        <begin position="62"/>
        <end position="88"/>
    </location>
</feature>
<sequence length="325" mass="33695">MASPTAPSPMAAEQAAITPQASLEEVYVRLNTQLLLHLQRRDTAAALRTAEGMRDVLLNARSSTAQRSDGPGRGGGVAGPPSGADLFHGSPAEQLLQLRGQLNVPASAESTRASDDAGLHEASGPQSASSETSSGSSTVESSRDDDGDDETDEEELVSNSEIDDDTEETEEVTMVGSSSGPRQQQAAARLLAEALQSWSKASMKAACASPAGASSAFSVVAAAASSSATVRAKRRASKPGALQPRPPPPRHKAHDKGQANTSVEEAGRGPTMPSASSPSPPLPGEEAACDEDDEGLDAEADAVWVQMQAQVVKEMDRLAIVRKHR</sequence>
<evidence type="ECO:0000313" key="2">
    <source>
        <dbReference type="EMBL" id="CAJ03312.1"/>
    </source>
</evidence>
<dbReference type="VEuPathDB" id="TriTrypDB:LMJSD75_150015500"/>
<gene>
    <name evidence="2" type="ORF">LMJF_15_0860</name>
</gene>
<dbReference type="HOGENOM" id="CLU_856496_0_0_1"/>
<dbReference type="RefSeq" id="XP_001682000.1">
    <property type="nucleotide sequence ID" value="XM_001681948.1"/>
</dbReference>
<name>Q4QF98_LEIMA</name>
<dbReference type="KEGG" id="lma:LMJF_15_0860"/>
<protein>
    <submittedName>
        <fullName evidence="2">Uncharacterized protein</fullName>
    </submittedName>
</protein>
<dbReference type="OMA" id="WVQMQAQ"/>
<evidence type="ECO:0000256" key="1">
    <source>
        <dbReference type="SAM" id="MobiDB-lite"/>
    </source>
</evidence>
<feature type="region of interest" description="Disordered" evidence="1">
    <location>
        <begin position="105"/>
        <end position="301"/>
    </location>
</feature>